<dbReference type="Pfam" id="PF00005">
    <property type="entry name" value="ABC_tran"/>
    <property type="match status" value="1"/>
</dbReference>
<comment type="similarity">
    <text evidence="1">Belongs to the ABC transporter superfamily.</text>
</comment>
<dbReference type="InterPro" id="IPR003593">
    <property type="entry name" value="AAA+_ATPase"/>
</dbReference>
<comment type="caution">
    <text evidence="6">The sequence shown here is derived from an EMBL/GenBank/DDBJ whole genome shotgun (WGS) entry which is preliminary data.</text>
</comment>
<dbReference type="GO" id="GO:0016887">
    <property type="term" value="F:ATP hydrolysis activity"/>
    <property type="evidence" value="ECO:0007669"/>
    <property type="project" value="InterPro"/>
</dbReference>
<dbReference type="SMART" id="SM00382">
    <property type="entry name" value="AAA"/>
    <property type="match status" value="1"/>
</dbReference>
<dbReference type="SUPFAM" id="SSF52540">
    <property type="entry name" value="P-loop containing nucleoside triphosphate hydrolases"/>
    <property type="match status" value="1"/>
</dbReference>
<dbReference type="AlphaFoldDB" id="A0A4S4BM93"/>
<reference evidence="6 7" key="1">
    <citation type="submission" date="2019-04" db="EMBL/GenBank/DDBJ databases">
        <title>Cohnella sp. nov. isolated from preserved vegetables.</title>
        <authorList>
            <person name="Lin S.-Y."/>
            <person name="Hung M.-H."/>
            <person name="Young C.-C."/>
        </authorList>
    </citation>
    <scope>NUCLEOTIDE SEQUENCE [LARGE SCALE GENOMIC DNA]</scope>
    <source>
        <strain evidence="6 7">CC-MHH1044</strain>
    </source>
</reference>
<evidence type="ECO:0000313" key="6">
    <source>
        <dbReference type="EMBL" id="THF75857.1"/>
    </source>
</evidence>
<evidence type="ECO:0000259" key="5">
    <source>
        <dbReference type="PROSITE" id="PS50893"/>
    </source>
</evidence>
<keyword evidence="4 6" id="KW-0067">ATP-binding</keyword>
<dbReference type="EMBL" id="SSOB01000028">
    <property type="protein sequence ID" value="THF75857.1"/>
    <property type="molecule type" value="Genomic_DNA"/>
</dbReference>
<feature type="domain" description="ABC transporter" evidence="5">
    <location>
        <begin position="28"/>
        <end position="259"/>
    </location>
</feature>
<protein>
    <submittedName>
        <fullName evidence="6">ABC transporter ATP-binding protein</fullName>
    </submittedName>
</protein>
<dbReference type="Gene3D" id="3.40.50.300">
    <property type="entry name" value="P-loop containing nucleotide triphosphate hydrolases"/>
    <property type="match status" value="1"/>
</dbReference>
<dbReference type="GO" id="GO:0005524">
    <property type="term" value="F:ATP binding"/>
    <property type="evidence" value="ECO:0007669"/>
    <property type="project" value="UniProtKB-KW"/>
</dbReference>
<keyword evidence="2" id="KW-0813">Transport</keyword>
<evidence type="ECO:0000256" key="3">
    <source>
        <dbReference type="ARBA" id="ARBA00022741"/>
    </source>
</evidence>
<dbReference type="PANTHER" id="PTHR43335:SF4">
    <property type="entry name" value="ABC TRANSPORTER, ATP-BINDING PROTEIN"/>
    <property type="match status" value="1"/>
</dbReference>
<keyword evidence="7" id="KW-1185">Reference proteome</keyword>
<keyword evidence="3" id="KW-0547">Nucleotide-binding</keyword>
<dbReference type="InterPro" id="IPR027417">
    <property type="entry name" value="P-loop_NTPase"/>
</dbReference>
<dbReference type="CDD" id="cd03230">
    <property type="entry name" value="ABC_DR_subfamily_A"/>
    <property type="match status" value="1"/>
</dbReference>
<evidence type="ECO:0000256" key="4">
    <source>
        <dbReference type="ARBA" id="ARBA00022840"/>
    </source>
</evidence>
<evidence type="ECO:0000256" key="1">
    <source>
        <dbReference type="ARBA" id="ARBA00005417"/>
    </source>
</evidence>
<sequence length="366" mass="39217">MDAAWNAGVNAGFEDAETDRASQASSVIELRGLTKKYGDFTAVDGLDLSIRQGEIFGLLGPNGAGKTTTILMMLGLTEPTAGSSTVCGLDSTRQPMQVKRRVGYMPDDIGFYEDRSGLDNLVYTARLNGVPEKEARERAQQLLEKVGLAEAARKKTGAYSRGMRQRLGLADVLIKRPDVIILDEPTLGIDPEGVRELLVLIREMSRNEGLTVLLSSHHLHQVQQICDRVGLFVKGRLIASGDLDTLSRELDGGPTHLVELDVAGWSSALEETLLSVEGVLSVSRSEADALAGREADALAGREADGHGAPNAAATVRVASSVDLTAQLAAAVVTSGAALRGLRRTRYGLDDIYHRYFEGGDSHGRTH</sequence>
<gene>
    <name evidence="6" type="ORF">E6C55_20345</name>
</gene>
<name>A0A4S4BM93_9BACL</name>
<evidence type="ECO:0000256" key="2">
    <source>
        <dbReference type="ARBA" id="ARBA00022448"/>
    </source>
</evidence>
<dbReference type="RefSeq" id="WP_136371661.1">
    <property type="nucleotide sequence ID" value="NZ_SSOB01000028.1"/>
</dbReference>
<evidence type="ECO:0000313" key="7">
    <source>
        <dbReference type="Proteomes" id="UP000310636"/>
    </source>
</evidence>
<organism evidence="6 7">
    <name type="scientific">Cohnella fermenti</name>
    <dbReference type="NCBI Taxonomy" id="2565925"/>
    <lineage>
        <taxon>Bacteria</taxon>
        <taxon>Bacillati</taxon>
        <taxon>Bacillota</taxon>
        <taxon>Bacilli</taxon>
        <taxon>Bacillales</taxon>
        <taxon>Paenibacillaceae</taxon>
        <taxon>Cohnella</taxon>
    </lineage>
</organism>
<accession>A0A4S4BM93</accession>
<dbReference type="OrthoDB" id="9804819at2"/>
<dbReference type="PANTHER" id="PTHR43335">
    <property type="entry name" value="ABC TRANSPORTER, ATP-BINDING PROTEIN"/>
    <property type="match status" value="1"/>
</dbReference>
<proteinExistence type="inferred from homology"/>
<dbReference type="PROSITE" id="PS50893">
    <property type="entry name" value="ABC_TRANSPORTER_2"/>
    <property type="match status" value="1"/>
</dbReference>
<dbReference type="Proteomes" id="UP000310636">
    <property type="component" value="Unassembled WGS sequence"/>
</dbReference>
<dbReference type="InterPro" id="IPR003439">
    <property type="entry name" value="ABC_transporter-like_ATP-bd"/>
</dbReference>